<dbReference type="WBParaSite" id="JU765_v2.g9231.t1">
    <property type="protein sequence ID" value="JU765_v2.g9231.t1"/>
    <property type="gene ID" value="JU765_v2.g9231"/>
</dbReference>
<organism evidence="1 2">
    <name type="scientific">Panagrolaimus sp. JU765</name>
    <dbReference type="NCBI Taxonomy" id="591449"/>
    <lineage>
        <taxon>Eukaryota</taxon>
        <taxon>Metazoa</taxon>
        <taxon>Ecdysozoa</taxon>
        <taxon>Nematoda</taxon>
        <taxon>Chromadorea</taxon>
        <taxon>Rhabditida</taxon>
        <taxon>Tylenchina</taxon>
        <taxon>Panagrolaimomorpha</taxon>
        <taxon>Panagrolaimoidea</taxon>
        <taxon>Panagrolaimidae</taxon>
        <taxon>Panagrolaimus</taxon>
    </lineage>
</organism>
<accession>A0AC34RQT8</accession>
<evidence type="ECO:0000313" key="1">
    <source>
        <dbReference type="Proteomes" id="UP000887576"/>
    </source>
</evidence>
<evidence type="ECO:0000313" key="2">
    <source>
        <dbReference type="WBParaSite" id="JU765_v2.g9231.t1"/>
    </source>
</evidence>
<sequence>MVLPLSLLKSSQNQTMLIELKNGDSYIGKLAGCDSWMNIHLKDATFTSKDGDKFIKVPEIFIRGPTIKLMRIPEEVMMAVNDEVVEVRRQQQQSQQNRFRRPQNQNRSNNYSGSNYNRGGGNTNNSRWNQNPNNQQSNQQRQRCYYPSRPGGHGVYNGPPGGYSNRQDNRGNRDPRDNRDMRDNRDYRDSRGQP</sequence>
<protein>
    <submittedName>
        <fullName evidence="2">U6 snRNA-associated Sm-like protein LSm4</fullName>
    </submittedName>
</protein>
<proteinExistence type="predicted"/>
<reference evidence="2" key="1">
    <citation type="submission" date="2022-11" db="UniProtKB">
        <authorList>
            <consortium name="WormBaseParasite"/>
        </authorList>
    </citation>
    <scope>IDENTIFICATION</scope>
</reference>
<dbReference type="Proteomes" id="UP000887576">
    <property type="component" value="Unplaced"/>
</dbReference>
<name>A0AC34RQT8_9BILA</name>